<dbReference type="InterPro" id="IPR036691">
    <property type="entry name" value="Endo/exonu/phosph_ase_sf"/>
</dbReference>
<proteinExistence type="predicted"/>
<dbReference type="PANTHER" id="PTHR11200">
    <property type="entry name" value="INOSITOL 5-PHOSPHATASE"/>
    <property type="match status" value="1"/>
</dbReference>
<dbReference type="SMART" id="SM00128">
    <property type="entry name" value="IPPc"/>
    <property type="match status" value="1"/>
</dbReference>
<dbReference type="Proteomes" id="UP000232875">
    <property type="component" value="Unassembled WGS sequence"/>
</dbReference>
<dbReference type="GO" id="GO:0046856">
    <property type="term" value="P:phosphatidylinositol dephosphorylation"/>
    <property type="evidence" value="ECO:0007669"/>
    <property type="project" value="InterPro"/>
</dbReference>
<evidence type="ECO:0000313" key="3">
    <source>
        <dbReference type="Proteomes" id="UP000232875"/>
    </source>
</evidence>
<dbReference type="GO" id="GO:0004439">
    <property type="term" value="F:phosphatidylinositol-4,5-bisphosphate 5-phosphatase activity"/>
    <property type="evidence" value="ECO:0007669"/>
    <property type="project" value="TreeGrafter"/>
</dbReference>
<dbReference type="InterPro" id="IPR046985">
    <property type="entry name" value="IP5"/>
</dbReference>
<organism evidence="2 3">
    <name type="scientific">Malassezia vespertilionis</name>
    <dbReference type="NCBI Taxonomy" id="2020962"/>
    <lineage>
        <taxon>Eukaryota</taxon>
        <taxon>Fungi</taxon>
        <taxon>Dikarya</taxon>
        <taxon>Basidiomycota</taxon>
        <taxon>Ustilaginomycotina</taxon>
        <taxon>Malasseziomycetes</taxon>
        <taxon>Malasseziales</taxon>
        <taxon>Malasseziaceae</taxon>
        <taxon>Malassezia</taxon>
    </lineage>
</organism>
<dbReference type="PANTHER" id="PTHR11200:SF286">
    <property type="entry name" value="5-PHOSPHATASE, PUTATIVE (AFU_ORTHOLOGUE AFUA_5G07600)-RELATED"/>
    <property type="match status" value="1"/>
</dbReference>
<dbReference type="OrthoDB" id="62798at2759"/>
<dbReference type="Pfam" id="PF22669">
    <property type="entry name" value="Exo_endo_phos2"/>
    <property type="match status" value="1"/>
</dbReference>
<dbReference type="EMBL" id="KZ454987">
    <property type="protein sequence ID" value="PKI86006.1"/>
    <property type="molecule type" value="Genomic_DNA"/>
</dbReference>
<dbReference type="AlphaFoldDB" id="A0A2N1JHI2"/>
<name>A0A2N1JHI2_9BASI</name>
<dbReference type="STRING" id="2020962.A0A2N1JHI2"/>
<accession>A0A2N1JHI2</accession>
<gene>
    <name evidence="2" type="ORF">MVES_000418</name>
</gene>
<dbReference type="SUPFAM" id="SSF56219">
    <property type="entry name" value="DNase I-like"/>
    <property type="match status" value="1"/>
</dbReference>
<protein>
    <recommendedName>
        <fullName evidence="1">Inositol polyphosphate-related phosphatase domain-containing protein</fullName>
    </recommendedName>
</protein>
<reference evidence="2 3" key="1">
    <citation type="submission" date="2017-10" db="EMBL/GenBank/DDBJ databases">
        <title>A novel species of cold-tolerant Malassezia isolated from bats.</title>
        <authorList>
            <person name="Lorch J.M."/>
            <person name="Palmer J.M."/>
            <person name="Vanderwolf K.J."/>
            <person name="Schmidt K.Z."/>
            <person name="Verant M.L."/>
            <person name="Weller T.J."/>
            <person name="Blehert D.S."/>
        </authorList>
    </citation>
    <scope>NUCLEOTIDE SEQUENCE [LARGE SCALE GENOMIC DNA]</scope>
    <source>
        <strain evidence="2 3">NWHC:44797-103</strain>
    </source>
</reference>
<sequence length="399" mass="43936">MSAQHSGLRVQLASLNANAKLESDALPEFERWLIPTCGEDETSGFATAPTPPRLKPSAMCVGPREAPDLYAVGFQELGALSAALAGCTETLRASVDREIRRTLRVHQATVRPDRMYDPLEMGGGPENYALIAEVVHGGIVLFVYARERPPQVVAAHRKEVRSAAERIREVRTTQVGTGIFDVMGNKGAVGARVRVASSTPGAEDEVYTFVCAHLAAHDHNVQRRNADWRSIAERLVFSHKQLGYIPSVLPRNLGGDPSATIAQVQSVPTKTVAEHQSSALDEKEYSLYDTHRLFVMGDLNYRISANSVGVNPADGTSDPSKFPPLNKRDIKSMLASKDPERWTWLLPYDQLIAQRAHTPPLAFQELCVPDMNRWRIPPTYKYIIPASSKQGADILNPKL</sequence>
<dbReference type="InterPro" id="IPR000300">
    <property type="entry name" value="IPPc"/>
</dbReference>
<feature type="domain" description="Inositol polyphosphate-related phosphatase" evidence="1">
    <location>
        <begin position="6"/>
        <end position="398"/>
    </location>
</feature>
<keyword evidence="3" id="KW-1185">Reference proteome</keyword>
<evidence type="ECO:0000313" key="2">
    <source>
        <dbReference type="EMBL" id="PKI86006.1"/>
    </source>
</evidence>
<evidence type="ECO:0000259" key="1">
    <source>
        <dbReference type="SMART" id="SM00128"/>
    </source>
</evidence>
<dbReference type="Gene3D" id="3.60.10.10">
    <property type="entry name" value="Endonuclease/exonuclease/phosphatase"/>
    <property type="match status" value="1"/>
</dbReference>